<dbReference type="EMBL" id="QZBT01000034">
    <property type="protein sequence ID" value="THZ85364.1"/>
    <property type="molecule type" value="Genomic_DNA"/>
</dbReference>
<feature type="region of interest" description="Disordered" evidence="3">
    <location>
        <begin position="1"/>
        <end position="20"/>
    </location>
</feature>
<sequence length="701" mass="77803">MADADEDVIPRGPDVGDLDLSDETQDFRFLLNFSSDDAKIPKRGEKDFEPHHTDLQSKTLADSRDAMHTALSFQRVHQPKKYVLAHYHPETNMAYTEDPKGPLFKSMGKVFPAKEDPLGPRIAGENRIWLLPEEVIYLLERGTIDVRWPVDEDDEDDEGLPMSLQGAYAAFLGMEGDGEGALTFEKYSVYSGLKRSGYTVHRAPSWDGPGSDPGDDCYPPVQGTSWSLGLFRDKWQSMFIPRSATETEQKAGPLVKPGLYRNYAEIYRRLAIIPSYDPTSRTKDSANATDPAFRITYHLWKPGSTTYKKSDPGTPDFRIAVINARETSVPTLAQLSALIDTQSYEPPRKDVQLYQKLRSGYKSVILAVVDQGVTSYLRLADAGFCREKLFDRKPPAARKGGKVHLPRVCQQALEECLNCGALGHTWNFCHLGAHRLQPDYKYFALCHNCQKWHLPLPCQEPLVKCGGCEQLGHRREYCALDPSPSELFTTSMSAFISHSLTSGNSQWIMHNAALANEIYNIKMGAVMDTLQLAANRANGEEVRRYLSNAYRGTLHPSGTHGLTSARLSASSQPPAPATANTESQSLPLPRPSIPPQYHDPDHTLAPIQLHNVNTPRPSSSESSAQSAEPAPVTRASGIQTNHAYDGIFSFRTYEENAADERQVGTQNDSSGDGSTTPRSSPCDARANSMEPEHEFYEGAMY</sequence>
<dbReference type="GO" id="GO:0000214">
    <property type="term" value="C:tRNA-intron endonuclease complex"/>
    <property type="evidence" value="ECO:0007669"/>
    <property type="project" value="TreeGrafter"/>
</dbReference>
<evidence type="ECO:0000313" key="5">
    <source>
        <dbReference type="EMBL" id="THZ85364.1"/>
    </source>
</evidence>
<comment type="caution">
    <text evidence="5">The sequence shown here is derived from an EMBL/GenBank/DDBJ whole genome shotgun (WGS) entry which is preliminary data.</text>
</comment>
<proteinExistence type="inferred from homology"/>
<dbReference type="GO" id="GO:0000379">
    <property type="term" value="P:tRNA-type intron splice site recognition and cleavage"/>
    <property type="evidence" value="ECO:0007669"/>
    <property type="project" value="TreeGrafter"/>
</dbReference>
<accession>A0A4S9Y3G3</accession>
<dbReference type="Pfam" id="PF12928">
    <property type="entry name" value="tRNA_int_end_N2"/>
    <property type="match status" value="1"/>
</dbReference>
<evidence type="ECO:0000313" key="6">
    <source>
        <dbReference type="Proteomes" id="UP000310039"/>
    </source>
</evidence>
<feature type="domain" description="tRNA-splicing endonuclease subunit Sen54 N-terminal" evidence="4">
    <location>
        <begin position="68"/>
        <end position="148"/>
    </location>
</feature>
<dbReference type="Proteomes" id="UP000310039">
    <property type="component" value="Unassembled WGS sequence"/>
</dbReference>
<protein>
    <recommendedName>
        <fullName evidence="4">tRNA-splicing endonuclease subunit Sen54 N-terminal domain-containing protein</fullName>
    </recommendedName>
</protein>
<dbReference type="InterPro" id="IPR024336">
    <property type="entry name" value="tRNA_splic_suSen54_N"/>
</dbReference>
<feature type="region of interest" description="Disordered" evidence="3">
    <location>
        <begin position="655"/>
        <end position="701"/>
    </location>
</feature>
<dbReference type="PANTHER" id="PTHR21027:SF1">
    <property type="entry name" value="TRNA-SPLICING ENDONUCLEASE SUBUNIT SEN54"/>
    <property type="match status" value="1"/>
</dbReference>
<evidence type="ECO:0000256" key="2">
    <source>
        <dbReference type="ARBA" id="ARBA00022694"/>
    </source>
</evidence>
<feature type="compositionally biased region" description="Basic and acidic residues" evidence="3">
    <location>
        <begin position="690"/>
        <end position="701"/>
    </location>
</feature>
<evidence type="ECO:0000259" key="4">
    <source>
        <dbReference type="Pfam" id="PF12928"/>
    </source>
</evidence>
<name>A0A4S9Y3G3_AURPU</name>
<feature type="compositionally biased region" description="Polar residues" evidence="3">
    <location>
        <begin position="663"/>
        <end position="679"/>
    </location>
</feature>
<organism evidence="5 6">
    <name type="scientific">Aureobasidium pullulans</name>
    <name type="common">Black yeast</name>
    <name type="synonym">Pullularia pullulans</name>
    <dbReference type="NCBI Taxonomy" id="5580"/>
    <lineage>
        <taxon>Eukaryota</taxon>
        <taxon>Fungi</taxon>
        <taxon>Dikarya</taxon>
        <taxon>Ascomycota</taxon>
        <taxon>Pezizomycotina</taxon>
        <taxon>Dothideomycetes</taxon>
        <taxon>Dothideomycetidae</taxon>
        <taxon>Dothideales</taxon>
        <taxon>Saccotheciaceae</taxon>
        <taxon>Aureobasidium</taxon>
    </lineage>
</organism>
<comment type="similarity">
    <text evidence="1">Belongs to the SEN54 family.</text>
</comment>
<gene>
    <name evidence="5" type="ORF">D6C84_03390</name>
</gene>
<reference evidence="5 6" key="1">
    <citation type="submission" date="2018-10" db="EMBL/GenBank/DDBJ databases">
        <title>Fifty Aureobasidium pullulans genomes reveal a recombining polyextremotolerant generalist.</title>
        <authorList>
            <person name="Gostincar C."/>
            <person name="Turk M."/>
            <person name="Zajc J."/>
            <person name="Gunde-Cimerman N."/>
        </authorList>
    </citation>
    <scope>NUCLEOTIDE SEQUENCE [LARGE SCALE GENOMIC DNA]</scope>
    <source>
        <strain evidence="5 6">EXF-3403</strain>
    </source>
</reference>
<feature type="region of interest" description="Disordered" evidence="3">
    <location>
        <begin position="554"/>
        <end position="639"/>
    </location>
</feature>
<evidence type="ECO:0000256" key="1">
    <source>
        <dbReference type="ARBA" id="ARBA00005736"/>
    </source>
</evidence>
<dbReference type="InterPro" id="IPR024337">
    <property type="entry name" value="tRNA_splic_suSen54"/>
</dbReference>
<keyword evidence="2" id="KW-0819">tRNA processing</keyword>
<dbReference type="PANTHER" id="PTHR21027">
    <property type="entry name" value="TRNA-SPLICING ENDONUCLEASE SUBUNIT SEN54"/>
    <property type="match status" value="1"/>
</dbReference>
<evidence type="ECO:0000256" key="3">
    <source>
        <dbReference type="SAM" id="MobiDB-lite"/>
    </source>
</evidence>
<feature type="compositionally biased region" description="Low complexity" evidence="3">
    <location>
        <begin position="617"/>
        <end position="631"/>
    </location>
</feature>
<dbReference type="AlphaFoldDB" id="A0A4S9Y3G3"/>